<dbReference type="SUPFAM" id="SSF47616">
    <property type="entry name" value="GST C-terminal domain-like"/>
    <property type="match status" value="1"/>
</dbReference>
<dbReference type="InterPro" id="IPR004045">
    <property type="entry name" value="Glutathione_S-Trfase_N"/>
</dbReference>
<keyword evidence="4" id="KW-1185">Reference proteome</keyword>
<dbReference type="Gene3D" id="3.40.30.10">
    <property type="entry name" value="Glutaredoxin"/>
    <property type="match status" value="1"/>
</dbReference>
<gene>
    <name evidence="3" type="ORF">DFR24_2084</name>
</gene>
<dbReference type="InterPro" id="IPR040079">
    <property type="entry name" value="Glutathione_S-Trfase"/>
</dbReference>
<accession>A0A4R7PEP4</accession>
<dbReference type="InterPro" id="IPR036282">
    <property type="entry name" value="Glutathione-S-Trfase_C_sf"/>
</dbReference>
<dbReference type="InterPro" id="IPR010987">
    <property type="entry name" value="Glutathione-S-Trfase_C-like"/>
</dbReference>
<dbReference type="PANTHER" id="PTHR43968">
    <property type="match status" value="1"/>
</dbReference>
<name>A0A4R7PEP4_9GAMM</name>
<dbReference type="EMBL" id="SOBT01000008">
    <property type="protein sequence ID" value="TDU32684.1"/>
    <property type="molecule type" value="Genomic_DNA"/>
</dbReference>
<dbReference type="InterPro" id="IPR036249">
    <property type="entry name" value="Thioredoxin-like_sf"/>
</dbReference>
<evidence type="ECO:0000313" key="3">
    <source>
        <dbReference type="EMBL" id="TDU32684.1"/>
    </source>
</evidence>
<keyword evidence="3" id="KW-0808">Transferase</keyword>
<dbReference type="Gene3D" id="1.20.1050.10">
    <property type="match status" value="1"/>
</dbReference>
<evidence type="ECO:0000259" key="2">
    <source>
        <dbReference type="PROSITE" id="PS50405"/>
    </source>
</evidence>
<dbReference type="GO" id="GO:0005737">
    <property type="term" value="C:cytoplasm"/>
    <property type="evidence" value="ECO:0007669"/>
    <property type="project" value="TreeGrafter"/>
</dbReference>
<dbReference type="GO" id="GO:0016740">
    <property type="term" value="F:transferase activity"/>
    <property type="evidence" value="ECO:0007669"/>
    <property type="project" value="UniProtKB-KW"/>
</dbReference>
<dbReference type="SFLD" id="SFLDS00019">
    <property type="entry name" value="Glutathione_Transferase_(cytos"/>
    <property type="match status" value="1"/>
</dbReference>
<dbReference type="InterPro" id="IPR050983">
    <property type="entry name" value="GST_Omega/HSP26"/>
</dbReference>
<dbReference type="CDD" id="cd00299">
    <property type="entry name" value="GST_C_family"/>
    <property type="match status" value="1"/>
</dbReference>
<feature type="domain" description="GST N-terminal" evidence="1">
    <location>
        <begin position="1"/>
        <end position="104"/>
    </location>
</feature>
<dbReference type="PROSITE" id="PS50405">
    <property type="entry name" value="GST_CTER"/>
    <property type="match status" value="1"/>
</dbReference>
<evidence type="ECO:0000259" key="1">
    <source>
        <dbReference type="PROSITE" id="PS50404"/>
    </source>
</evidence>
<comment type="caution">
    <text evidence="3">The sequence shown here is derived from an EMBL/GenBank/DDBJ whole genome shotgun (WGS) entry which is preliminary data.</text>
</comment>
<sequence>MQLFGMSVSPYVSRVLLVAELKGITLHLAAPQIDGALAKMIERMSVLRDNPDASLDRIVIMEGTPFMQTVNPLGRMPALEVDGRYLGESMVICEFLEDAFPEPALLPSDPFERAKVRQLCLMCDLYLMSHLWPLAWQIDPLTRDRDTLRRIEEDLHRNLREIEQVMEDGTWARGASASLADCVLVHSMLMFQCTLQTTTENLGITAFDPEQPFPGHPRLRAWWSQLQRDPVFGAAMTRYRRDYADLFGQLVPDRSPASYAIWLKARCPRS</sequence>
<feature type="domain" description="GST C-terminal" evidence="2">
    <location>
        <begin position="109"/>
        <end position="246"/>
    </location>
</feature>
<evidence type="ECO:0000313" key="4">
    <source>
        <dbReference type="Proteomes" id="UP000295341"/>
    </source>
</evidence>
<dbReference type="Pfam" id="PF13409">
    <property type="entry name" value="GST_N_2"/>
    <property type="match status" value="1"/>
</dbReference>
<dbReference type="PANTHER" id="PTHR43968:SF6">
    <property type="entry name" value="GLUTATHIONE S-TRANSFERASE OMEGA"/>
    <property type="match status" value="1"/>
</dbReference>
<reference evidence="3 4" key="1">
    <citation type="submission" date="2019-03" db="EMBL/GenBank/DDBJ databases">
        <title>Genomic Encyclopedia of Type Strains, Phase IV (KMG-IV): sequencing the most valuable type-strain genomes for metagenomic binning, comparative biology and taxonomic classification.</title>
        <authorList>
            <person name="Goeker M."/>
        </authorList>
    </citation>
    <scope>NUCLEOTIDE SEQUENCE [LARGE SCALE GENOMIC DNA]</scope>
    <source>
        <strain evidence="3 4">DSM 26377</strain>
    </source>
</reference>
<dbReference type="PROSITE" id="PS50404">
    <property type="entry name" value="GST_NTER"/>
    <property type="match status" value="1"/>
</dbReference>
<organism evidence="3 4">
    <name type="scientific">Panacagrimonas perspica</name>
    <dbReference type="NCBI Taxonomy" id="381431"/>
    <lineage>
        <taxon>Bacteria</taxon>
        <taxon>Pseudomonadati</taxon>
        <taxon>Pseudomonadota</taxon>
        <taxon>Gammaproteobacteria</taxon>
        <taxon>Nevskiales</taxon>
        <taxon>Nevskiaceae</taxon>
        <taxon>Panacagrimonas</taxon>
    </lineage>
</organism>
<dbReference type="AlphaFoldDB" id="A0A4R7PEP4"/>
<proteinExistence type="predicted"/>
<dbReference type="SUPFAM" id="SSF52833">
    <property type="entry name" value="Thioredoxin-like"/>
    <property type="match status" value="1"/>
</dbReference>
<protein>
    <submittedName>
        <fullName evidence="3">Glutathione S-transferase</fullName>
    </submittedName>
</protein>
<dbReference type="CDD" id="cd00570">
    <property type="entry name" value="GST_N_family"/>
    <property type="match status" value="1"/>
</dbReference>
<dbReference type="Proteomes" id="UP000295341">
    <property type="component" value="Unassembled WGS sequence"/>
</dbReference>
<dbReference type="RefSeq" id="WP_162851143.1">
    <property type="nucleotide sequence ID" value="NZ_MWIN01000001.1"/>
</dbReference>